<name>A0A6G7CP93_9VIBR</name>
<dbReference type="Proteomes" id="UP000503003">
    <property type="component" value="Chromosome 2"/>
</dbReference>
<sequence length="284" mass="32866">MMKIKSIIDQPYKQPQTDKLVVVNYLRLNRFWKKQSVPLDQALKALALMDSRHELQIKQSNKVTLLDWLESDFDCLITQHAELTKLGKAVCSSLWHKQLMELIFPTLVALRWQYNLVPQIDAETIGLDIESNGRISTISIPNKALYSEDDEVLDQQLSQLISLIAQQIANLFAEQKVNSKRFWGNLSNALAQGFTWVSQTNCCVRCEDLSTEITAWLNRILGNKQQLVEVKSASDNLSYLLFVRRKTCCLKYKLNKVRMCKTCNLVDEQEQEEFYREKLICEGK</sequence>
<dbReference type="AlphaFoldDB" id="A0A6G7CP93"/>
<dbReference type="RefSeq" id="WP_165313539.1">
    <property type="nucleotide sequence ID" value="NZ_CP049332.1"/>
</dbReference>
<reference evidence="1 2" key="1">
    <citation type="submission" date="2020-02" db="EMBL/GenBank/DDBJ databases">
        <title>A complete genome of a marine bacterium Vibrio sp. ZWAL4003 isolated from the mangrove sediment with the ability to degrade polysaccharides.</title>
        <authorList>
            <person name="Wu J."/>
            <person name="Qu W."/>
            <person name="Zeng R."/>
        </authorList>
    </citation>
    <scope>NUCLEOTIDE SEQUENCE [LARGE SCALE GENOMIC DNA]</scope>
    <source>
        <strain evidence="1 2">ZWAL4003</strain>
    </source>
</reference>
<keyword evidence="2" id="KW-1185">Reference proteome</keyword>
<gene>
    <name evidence="1" type="ORF">G5S32_17995</name>
</gene>
<dbReference type="InterPro" id="IPR008090">
    <property type="entry name" value="Fe_iron_reduct"/>
</dbReference>
<dbReference type="KEGG" id="vzi:G5S32_17995"/>
<evidence type="ECO:0000313" key="1">
    <source>
        <dbReference type="EMBL" id="QIH43873.1"/>
    </source>
</evidence>
<proteinExistence type="predicted"/>
<evidence type="ECO:0000313" key="2">
    <source>
        <dbReference type="Proteomes" id="UP000503003"/>
    </source>
</evidence>
<evidence type="ECO:0008006" key="3">
    <source>
        <dbReference type="Google" id="ProtNLM"/>
    </source>
</evidence>
<dbReference type="EMBL" id="CP049332">
    <property type="protein sequence ID" value="QIH43873.1"/>
    <property type="molecule type" value="Genomic_DNA"/>
</dbReference>
<organism evidence="1 2">
    <name type="scientific">Vibrio ziniensis</name>
    <dbReference type="NCBI Taxonomy" id="2711221"/>
    <lineage>
        <taxon>Bacteria</taxon>
        <taxon>Pseudomonadati</taxon>
        <taxon>Pseudomonadota</taxon>
        <taxon>Gammaproteobacteria</taxon>
        <taxon>Vibrionales</taxon>
        <taxon>Vibrionaceae</taxon>
        <taxon>Vibrio</taxon>
    </lineage>
</organism>
<dbReference type="PRINTS" id="PR01714">
    <property type="entry name" value="2FE2SRDCTASE"/>
</dbReference>
<accession>A0A6G7CP93</accession>
<protein>
    <recommendedName>
        <fullName evidence="3">Ferric siderophore reductase C-terminal domain-containing protein</fullName>
    </recommendedName>
</protein>